<dbReference type="Pfam" id="PF10604">
    <property type="entry name" value="Polyketide_cyc2"/>
    <property type="match status" value="1"/>
</dbReference>
<reference evidence="1 2" key="1">
    <citation type="submission" date="2021-04" db="EMBL/GenBank/DDBJ databases">
        <title>Ruania sp. nov., isolated from sandy soil of mangrove forest.</title>
        <authorList>
            <person name="Ge X."/>
            <person name="Huang R."/>
            <person name="Liu W."/>
        </authorList>
    </citation>
    <scope>NUCLEOTIDE SEQUENCE [LARGE SCALE GENOMIC DNA]</scope>
    <source>
        <strain evidence="1 2">N2-46</strain>
    </source>
</reference>
<accession>A0ABS7SB31</accession>
<dbReference type="Gene3D" id="3.30.530.20">
    <property type="match status" value="1"/>
</dbReference>
<dbReference type="RefSeq" id="WP_223407465.1">
    <property type="nucleotide sequence ID" value="NZ_JAGSHT010000014.1"/>
</dbReference>
<comment type="caution">
    <text evidence="1">The sequence shown here is derived from an EMBL/GenBank/DDBJ whole genome shotgun (WGS) entry which is preliminary data.</text>
</comment>
<protein>
    <submittedName>
        <fullName evidence="1">SRPBCC family protein</fullName>
    </submittedName>
</protein>
<gene>
    <name evidence="1" type="ORF">KCQ71_15435</name>
</gene>
<dbReference type="SUPFAM" id="SSF55961">
    <property type="entry name" value="Bet v1-like"/>
    <property type="match status" value="1"/>
</dbReference>
<dbReference type="EMBL" id="JAGSHT010000014">
    <property type="protein sequence ID" value="MBZ2197553.1"/>
    <property type="molecule type" value="Genomic_DNA"/>
</dbReference>
<organism evidence="1 2">
    <name type="scientific">Occultella gossypii</name>
    <dbReference type="NCBI Taxonomy" id="2800820"/>
    <lineage>
        <taxon>Bacteria</taxon>
        <taxon>Bacillati</taxon>
        <taxon>Actinomycetota</taxon>
        <taxon>Actinomycetes</taxon>
        <taxon>Micrococcales</taxon>
        <taxon>Ruaniaceae</taxon>
        <taxon>Occultella</taxon>
    </lineage>
</organism>
<dbReference type="Proteomes" id="UP000826651">
    <property type="component" value="Unassembled WGS sequence"/>
</dbReference>
<name>A0ABS7SB31_9MICO</name>
<dbReference type="InterPro" id="IPR023393">
    <property type="entry name" value="START-like_dom_sf"/>
</dbReference>
<proteinExistence type="predicted"/>
<evidence type="ECO:0000313" key="2">
    <source>
        <dbReference type="Proteomes" id="UP000826651"/>
    </source>
</evidence>
<dbReference type="InterPro" id="IPR019587">
    <property type="entry name" value="Polyketide_cyclase/dehydratase"/>
</dbReference>
<keyword evidence="2" id="KW-1185">Reference proteome</keyword>
<sequence length="159" mass="17104">MVVGVFTFTSTWHADATPAQVWRVLSDAATWPQWWPDVVAATVVRPGDADGLGQRTVLTVRAPTGYRLRFGVELTDVSPGAFARARVVGDLDGAGAWSLSADGEGVVMVIVWQVRARRRWMRLVSPLAGRSFARAHAAVMAAGQRGLRSALARVHSDGP</sequence>
<evidence type="ECO:0000313" key="1">
    <source>
        <dbReference type="EMBL" id="MBZ2197553.1"/>
    </source>
</evidence>